<dbReference type="SUPFAM" id="SSF51735">
    <property type="entry name" value="NAD(P)-binding Rossmann-fold domains"/>
    <property type="match status" value="1"/>
</dbReference>
<comment type="similarity">
    <text evidence="1">Belongs to the NAD(P)-dependent epimerase/dehydratase family. SDR39U1 subfamily.</text>
</comment>
<dbReference type="AlphaFoldDB" id="A0A9X2WMJ8"/>
<evidence type="ECO:0000313" key="4">
    <source>
        <dbReference type="EMBL" id="MCT7942142.1"/>
    </source>
</evidence>
<dbReference type="EMBL" id="JAMTCD010000011">
    <property type="protein sequence ID" value="MCT7942142.1"/>
    <property type="molecule type" value="Genomic_DNA"/>
</dbReference>
<feature type="domain" description="DUF1731" evidence="3">
    <location>
        <begin position="249"/>
        <end position="293"/>
    </location>
</feature>
<sequence length="295" mass="32150">MNILITGATGFVGKHLVAKLSLHTLTILSRNIDNAVKSLGKQHVYIEDLTQLSNLNEFDAVINLAGEPIVAKRWSKKQKQSICDSRWNITQQLSQLIKSSQTPPTTFISASAIGFYGRQGNEPVDENSPFHDEFSHDICHKWEQLALDAQSASTRVCIPRIGIVLGKNGGALAKMLPPFKLGLGGPIGKGKQGMSWVHQDDLIALIIWMLNTPSAQGIYNATAPNPVSNAVFSQALGKALNRPARIITPPLALRLAMGEMSELLTEGQFVLPTRALEQGFTFQFTNVDEALKSVV</sequence>
<proteinExistence type="inferred from homology"/>
<comment type="caution">
    <text evidence="4">The sequence shown here is derived from an EMBL/GenBank/DDBJ whole genome shotgun (WGS) entry which is preliminary data.</text>
</comment>
<dbReference type="CDD" id="cd05242">
    <property type="entry name" value="SDR_a8"/>
    <property type="match status" value="1"/>
</dbReference>
<feature type="domain" description="NAD-dependent epimerase/dehydratase" evidence="2">
    <location>
        <begin position="3"/>
        <end position="220"/>
    </location>
</feature>
<dbReference type="Pfam" id="PF01370">
    <property type="entry name" value="Epimerase"/>
    <property type="match status" value="1"/>
</dbReference>
<evidence type="ECO:0000256" key="1">
    <source>
        <dbReference type="ARBA" id="ARBA00009353"/>
    </source>
</evidence>
<gene>
    <name evidence="4" type="ORF">NE535_10100</name>
</gene>
<dbReference type="Pfam" id="PF08338">
    <property type="entry name" value="DUF1731"/>
    <property type="match status" value="1"/>
</dbReference>
<keyword evidence="5" id="KW-1185">Reference proteome</keyword>
<protein>
    <submittedName>
        <fullName evidence="4">TIGR01777 family oxidoreductase</fullName>
    </submittedName>
</protein>
<dbReference type="InterPro" id="IPR013549">
    <property type="entry name" value="DUF1731"/>
</dbReference>
<dbReference type="RefSeq" id="WP_261298522.1">
    <property type="nucleotide sequence ID" value="NZ_JAMTCD010000011.1"/>
</dbReference>
<evidence type="ECO:0000259" key="2">
    <source>
        <dbReference type="Pfam" id="PF01370"/>
    </source>
</evidence>
<evidence type="ECO:0000259" key="3">
    <source>
        <dbReference type="Pfam" id="PF08338"/>
    </source>
</evidence>
<accession>A0A9X2WMJ8</accession>
<dbReference type="Proteomes" id="UP001155546">
    <property type="component" value="Unassembled WGS sequence"/>
</dbReference>
<organism evidence="4 5">
    <name type="scientific">Shewanella holmiensis</name>
    <dbReference type="NCBI Taxonomy" id="2952222"/>
    <lineage>
        <taxon>Bacteria</taxon>
        <taxon>Pseudomonadati</taxon>
        <taxon>Pseudomonadota</taxon>
        <taxon>Gammaproteobacteria</taxon>
        <taxon>Alteromonadales</taxon>
        <taxon>Shewanellaceae</taxon>
        <taxon>Shewanella</taxon>
    </lineage>
</organism>
<dbReference type="InterPro" id="IPR036291">
    <property type="entry name" value="NAD(P)-bd_dom_sf"/>
</dbReference>
<evidence type="ECO:0000313" key="5">
    <source>
        <dbReference type="Proteomes" id="UP001155546"/>
    </source>
</evidence>
<dbReference type="InterPro" id="IPR001509">
    <property type="entry name" value="Epimerase_deHydtase"/>
</dbReference>
<dbReference type="NCBIfam" id="TIGR01777">
    <property type="entry name" value="yfcH"/>
    <property type="match status" value="1"/>
</dbReference>
<name>A0A9X2WMJ8_9GAMM</name>
<dbReference type="PANTHER" id="PTHR11092">
    <property type="entry name" value="SUGAR NUCLEOTIDE EPIMERASE RELATED"/>
    <property type="match status" value="1"/>
</dbReference>
<dbReference type="InterPro" id="IPR010099">
    <property type="entry name" value="SDR39U1"/>
</dbReference>
<reference evidence="4" key="1">
    <citation type="journal article" date="2023" name="Int. J. Syst. Evol. Microbiol.">
        <title>&lt;i&gt;Shewanella septentrionalis&lt;/i&gt; sp. nov. and &lt;i&gt;Shewanella holmiensis&lt;/i&gt; sp. nov., isolated from Baltic Sea water and sediments.</title>
        <authorList>
            <person name="Martin-Rodriguez A.J."/>
            <person name="Thorell K."/>
            <person name="Joffre E."/>
            <person name="Jensie-Markopoulos S."/>
            <person name="Moore E.R.B."/>
            <person name="Sjoling A."/>
        </authorList>
    </citation>
    <scope>NUCLEOTIDE SEQUENCE</scope>
    <source>
        <strain evidence="4">SP1S2-7</strain>
    </source>
</reference>
<dbReference type="PANTHER" id="PTHR11092:SF0">
    <property type="entry name" value="EPIMERASE FAMILY PROTEIN SDR39U1"/>
    <property type="match status" value="1"/>
</dbReference>
<dbReference type="Gene3D" id="3.40.50.720">
    <property type="entry name" value="NAD(P)-binding Rossmann-like Domain"/>
    <property type="match status" value="1"/>
</dbReference>